<organism evidence="2">
    <name type="scientific">Arundo donax</name>
    <name type="common">Giant reed</name>
    <name type="synonym">Donax arundinaceus</name>
    <dbReference type="NCBI Taxonomy" id="35708"/>
    <lineage>
        <taxon>Eukaryota</taxon>
        <taxon>Viridiplantae</taxon>
        <taxon>Streptophyta</taxon>
        <taxon>Embryophyta</taxon>
        <taxon>Tracheophyta</taxon>
        <taxon>Spermatophyta</taxon>
        <taxon>Magnoliopsida</taxon>
        <taxon>Liliopsida</taxon>
        <taxon>Poales</taxon>
        <taxon>Poaceae</taxon>
        <taxon>PACMAD clade</taxon>
        <taxon>Arundinoideae</taxon>
        <taxon>Arundineae</taxon>
        <taxon>Arundo</taxon>
    </lineage>
</organism>
<dbReference type="AlphaFoldDB" id="A0A0A8YTV0"/>
<proteinExistence type="predicted"/>
<feature type="region of interest" description="Disordered" evidence="1">
    <location>
        <begin position="1"/>
        <end position="36"/>
    </location>
</feature>
<evidence type="ECO:0000313" key="2">
    <source>
        <dbReference type="EMBL" id="JAD28005.1"/>
    </source>
</evidence>
<reference evidence="2" key="1">
    <citation type="submission" date="2014-09" db="EMBL/GenBank/DDBJ databases">
        <authorList>
            <person name="Magalhaes I.L.F."/>
            <person name="Oliveira U."/>
            <person name="Santos F.R."/>
            <person name="Vidigal T.H.D.A."/>
            <person name="Brescovit A.D."/>
            <person name="Santos A.J."/>
        </authorList>
    </citation>
    <scope>NUCLEOTIDE SEQUENCE</scope>
    <source>
        <tissue evidence="2">Shoot tissue taken approximately 20 cm above the soil surface</tissue>
    </source>
</reference>
<sequence length="99" mass="10348">MSERISVQAPAMASRRLGKPVVGGGTGRWVPRRPTAPPPRRAWYPLPRLGCTSEWSGGRQIQILGSGAGAREVRGGRGQKDAGAVVQGQGGGAFWEGIA</sequence>
<evidence type="ECO:0000256" key="1">
    <source>
        <dbReference type="SAM" id="MobiDB-lite"/>
    </source>
</evidence>
<name>A0A0A8YTV0_ARUDO</name>
<accession>A0A0A8YTV0</accession>
<dbReference type="EMBL" id="GBRH01269890">
    <property type="protein sequence ID" value="JAD28005.1"/>
    <property type="molecule type" value="Transcribed_RNA"/>
</dbReference>
<reference evidence="2" key="2">
    <citation type="journal article" date="2015" name="Data Brief">
        <title>Shoot transcriptome of the giant reed, Arundo donax.</title>
        <authorList>
            <person name="Barrero R.A."/>
            <person name="Guerrero F.D."/>
            <person name="Moolhuijzen P."/>
            <person name="Goolsby J.A."/>
            <person name="Tidwell J."/>
            <person name="Bellgard S.E."/>
            <person name="Bellgard M.I."/>
        </authorList>
    </citation>
    <scope>NUCLEOTIDE SEQUENCE</scope>
    <source>
        <tissue evidence="2">Shoot tissue taken approximately 20 cm above the soil surface</tissue>
    </source>
</reference>
<protein>
    <submittedName>
        <fullName evidence="2">Uncharacterized protein</fullName>
    </submittedName>
</protein>